<dbReference type="Proteomes" id="UP000799778">
    <property type="component" value="Unassembled WGS sequence"/>
</dbReference>
<dbReference type="AlphaFoldDB" id="A0A6A5XHI2"/>
<evidence type="ECO:0000313" key="3">
    <source>
        <dbReference type="Proteomes" id="UP000799778"/>
    </source>
</evidence>
<reference evidence="2" key="1">
    <citation type="journal article" date="2020" name="Stud. Mycol.">
        <title>101 Dothideomycetes genomes: a test case for predicting lifestyles and emergence of pathogens.</title>
        <authorList>
            <person name="Haridas S."/>
            <person name="Albert R."/>
            <person name="Binder M."/>
            <person name="Bloem J."/>
            <person name="Labutti K."/>
            <person name="Salamov A."/>
            <person name="Andreopoulos B."/>
            <person name="Baker S."/>
            <person name="Barry K."/>
            <person name="Bills G."/>
            <person name="Bluhm B."/>
            <person name="Cannon C."/>
            <person name="Castanera R."/>
            <person name="Culley D."/>
            <person name="Daum C."/>
            <person name="Ezra D."/>
            <person name="Gonzalez J."/>
            <person name="Henrissat B."/>
            <person name="Kuo A."/>
            <person name="Liang C."/>
            <person name="Lipzen A."/>
            <person name="Lutzoni F."/>
            <person name="Magnuson J."/>
            <person name="Mondo S."/>
            <person name="Nolan M."/>
            <person name="Ohm R."/>
            <person name="Pangilinan J."/>
            <person name="Park H.-J."/>
            <person name="Ramirez L."/>
            <person name="Alfaro M."/>
            <person name="Sun H."/>
            <person name="Tritt A."/>
            <person name="Yoshinaga Y."/>
            <person name="Zwiers L.-H."/>
            <person name="Turgeon B."/>
            <person name="Goodwin S."/>
            <person name="Spatafora J."/>
            <person name="Crous P."/>
            <person name="Grigoriev I."/>
        </authorList>
    </citation>
    <scope>NUCLEOTIDE SEQUENCE</scope>
    <source>
        <strain evidence="2">CBS 175.79</strain>
    </source>
</reference>
<dbReference type="EMBL" id="ML978074">
    <property type="protein sequence ID" value="KAF2011774.1"/>
    <property type="molecule type" value="Genomic_DNA"/>
</dbReference>
<dbReference type="RefSeq" id="XP_033380113.1">
    <property type="nucleotide sequence ID" value="XM_033522807.1"/>
</dbReference>
<dbReference type="GeneID" id="54280204"/>
<keyword evidence="3" id="KW-1185">Reference proteome</keyword>
<protein>
    <submittedName>
        <fullName evidence="2">Uncharacterized protein</fullName>
    </submittedName>
</protein>
<organism evidence="2 3">
    <name type="scientific">Aaosphaeria arxii CBS 175.79</name>
    <dbReference type="NCBI Taxonomy" id="1450172"/>
    <lineage>
        <taxon>Eukaryota</taxon>
        <taxon>Fungi</taxon>
        <taxon>Dikarya</taxon>
        <taxon>Ascomycota</taxon>
        <taxon>Pezizomycotina</taxon>
        <taxon>Dothideomycetes</taxon>
        <taxon>Pleosporomycetidae</taxon>
        <taxon>Pleosporales</taxon>
        <taxon>Pleosporales incertae sedis</taxon>
        <taxon>Aaosphaeria</taxon>
    </lineage>
</organism>
<keyword evidence="1" id="KW-1133">Transmembrane helix</keyword>
<name>A0A6A5XHI2_9PLEO</name>
<accession>A0A6A5XHI2</accession>
<keyword evidence="1" id="KW-0472">Membrane</keyword>
<keyword evidence="1" id="KW-0812">Transmembrane</keyword>
<evidence type="ECO:0000256" key="1">
    <source>
        <dbReference type="SAM" id="Phobius"/>
    </source>
</evidence>
<evidence type="ECO:0000313" key="2">
    <source>
        <dbReference type="EMBL" id="KAF2011774.1"/>
    </source>
</evidence>
<gene>
    <name evidence="2" type="ORF">BU24DRAFT_288931</name>
</gene>
<proteinExistence type="predicted"/>
<sequence length="162" mass="16972">MQEIVGLDRLLKPASNLHPLQVLCTVGACTAGVPCMPQHPSRQPISPPPVSNSFAVSLQISGGKPVEPVHGGPRRDPGAVGMTGLYTDVPLAAARCSLGQKGRSSTDNLVRYAVVITCQVGVLVGSAIVQLLTLPELLVLDNVSTRSSTYYLLCTSACIVRI</sequence>
<feature type="transmembrane region" description="Helical" evidence="1">
    <location>
        <begin position="109"/>
        <end position="132"/>
    </location>
</feature>